<dbReference type="EMBL" id="JACGCM010002748">
    <property type="protein sequence ID" value="KAF6136336.1"/>
    <property type="molecule type" value="Genomic_DNA"/>
</dbReference>
<protein>
    <submittedName>
        <fullName evidence="3">Uncharacterized protein</fullName>
    </submittedName>
</protein>
<dbReference type="PANTHER" id="PTHR42961">
    <property type="entry name" value="IRON-SULFUR PROTEIN NUBPL"/>
    <property type="match status" value="1"/>
</dbReference>
<dbReference type="PANTHER" id="PTHR42961:SF2">
    <property type="entry name" value="IRON-SULFUR PROTEIN NUBPL"/>
    <property type="match status" value="1"/>
</dbReference>
<gene>
    <name evidence="3" type="ORF">GIB67_021911</name>
</gene>
<dbReference type="OrthoDB" id="1741334at2759"/>
<dbReference type="GO" id="GO:0032981">
    <property type="term" value="P:mitochondrial respiratory chain complex I assembly"/>
    <property type="evidence" value="ECO:0007669"/>
    <property type="project" value="TreeGrafter"/>
</dbReference>
<dbReference type="AlphaFoldDB" id="A0A7J7L138"/>
<dbReference type="SUPFAM" id="SSF52540">
    <property type="entry name" value="P-loop containing nucleoside triphosphate hydrolases"/>
    <property type="match status" value="1"/>
</dbReference>
<keyword evidence="1" id="KW-0547">Nucleotide-binding</keyword>
<dbReference type="Pfam" id="PF10609">
    <property type="entry name" value="ParA"/>
    <property type="match status" value="1"/>
</dbReference>
<keyword evidence="4" id="KW-1185">Reference proteome</keyword>
<dbReference type="GO" id="GO:0016226">
    <property type="term" value="P:iron-sulfur cluster assembly"/>
    <property type="evidence" value="ECO:0007669"/>
    <property type="project" value="InterPro"/>
</dbReference>
<keyword evidence="2" id="KW-0067">ATP-binding</keyword>
<proteinExistence type="predicted"/>
<dbReference type="InterPro" id="IPR033756">
    <property type="entry name" value="YlxH/NBP35"/>
</dbReference>
<sequence>MMKLSGKPEVSEDIIVSSHVLLADMKMIPIETHGVNACRLISCRKGRSNSMERSNVMSALQKMTGGVAWGNLDILVVDMPPGTGDAQLTISQKLQLSDARRGANMFRKVEVPILGVIENMSCFKCPHCGEPSYIFGSGGARRTADEMDMEFLDTSEIGIITSSDEGIPIVLSEPDTSVSKAYNDVAKKVVYRLEELAKSVDNTIQN</sequence>
<organism evidence="3 4">
    <name type="scientific">Kingdonia uniflora</name>
    <dbReference type="NCBI Taxonomy" id="39325"/>
    <lineage>
        <taxon>Eukaryota</taxon>
        <taxon>Viridiplantae</taxon>
        <taxon>Streptophyta</taxon>
        <taxon>Embryophyta</taxon>
        <taxon>Tracheophyta</taxon>
        <taxon>Spermatophyta</taxon>
        <taxon>Magnoliopsida</taxon>
        <taxon>Ranunculales</taxon>
        <taxon>Circaeasteraceae</taxon>
        <taxon>Kingdonia</taxon>
    </lineage>
</organism>
<dbReference type="InterPro" id="IPR027417">
    <property type="entry name" value="P-loop_NTPase"/>
</dbReference>
<evidence type="ECO:0000256" key="2">
    <source>
        <dbReference type="ARBA" id="ARBA00022840"/>
    </source>
</evidence>
<evidence type="ECO:0000313" key="3">
    <source>
        <dbReference type="EMBL" id="KAF6136336.1"/>
    </source>
</evidence>
<dbReference type="GO" id="GO:0051539">
    <property type="term" value="F:4 iron, 4 sulfur cluster binding"/>
    <property type="evidence" value="ECO:0007669"/>
    <property type="project" value="TreeGrafter"/>
</dbReference>
<evidence type="ECO:0000256" key="1">
    <source>
        <dbReference type="ARBA" id="ARBA00022741"/>
    </source>
</evidence>
<dbReference type="Proteomes" id="UP000541444">
    <property type="component" value="Unassembled WGS sequence"/>
</dbReference>
<dbReference type="GO" id="GO:0005524">
    <property type="term" value="F:ATP binding"/>
    <property type="evidence" value="ECO:0007669"/>
    <property type="project" value="UniProtKB-KW"/>
</dbReference>
<reference evidence="3 4" key="1">
    <citation type="journal article" date="2020" name="IScience">
        <title>Genome Sequencing of the Endangered Kingdonia uniflora (Circaeasteraceae, Ranunculales) Reveals Potential Mechanisms of Evolutionary Specialization.</title>
        <authorList>
            <person name="Sun Y."/>
            <person name="Deng T."/>
            <person name="Zhang A."/>
            <person name="Moore M.J."/>
            <person name="Landis J.B."/>
            <person name="Lin N."/>
            <person name="Zhang H."/>
            <person name="Zhang X."/>
            <person name="Huang J."/>
            <person name="Zhang X."/>
            <person name="Sun H."/>
            <person name="Wang H."/>
        </authorList>
    </citation>
    <scope>NUCLEOTIDE SEQUENCE [LARGE SCALE GENOMIC DNA]</scope>
    <source>
        <strain evidence="3">TB1705</strain>
        <tissue evidence="3">Leaf</tissue>
    </source>
</reference>
<name>A0A7J7L138_9MAGN</name>
<evidence type="ECO:0000313" key="4">
    <source>
        <dbReference type="Proteomes" id="UP000541444"/>
    </source>
</evidence>
<comment type="caution">
    <text evidence="3">The sequence shown here is derived from an EMBL/GenBank/DDBJ whole genome shotgun (WGS) entry which is preliminary data.</text>
</comment>
<dbReference type="GO" id="GO:0005739">
    <property type="term" value="C:mitochondrion"/>
    <property type="evidence" value="ECO:0007669"/>
    <property type="project" value="TreeGrafter"/>
</dbReference>
<dbReference type="InterPro" id="IPR044304">
    <property type="entry name" value="NUBPL-like"/>
</dbReference>
<accession>A0A7J7L138</accession>
<dbReference type="Gene3D" id="3.40.50.300">
    <property type="entry name" value="P-loop containing nucleotide triphosphate hydrolases"/>
    <property type="match status" value="1"/>
</dbReference>